<accession>A0A939G7K4</accession>
<proteinExistence type="predicted"/>
<name>A0A939G7K4_9BACT</name>
<sequence>MPKTGLGATAAALPVITNIDPQPLLAQALRLQQALSFLGSSLAESDANRLKALQQQPPTAATIAQIQAILDPYCLAMVTINPEARVTVQRGPAPARLMQGGWTSFLVKVHNEAHATAELQVDSPNAQFPFQRFEWNPNDQKEKAISAGQVAQRFLEVQLYKNRPLLPSLSGLLLEYAVVQVYSKDRGQREAQIGFNIGQGSQDIGFRNVMPVLFTIAPAVKVVLRVRDHDGTPTMASFVIADGIQRTSANPADRSRADFRLTGYAREFNIDNAYLGQKSLTGIYPLPSRRVAETDEYPDFYFHPQVYRADGEHVFLPPGTYTVTYTRGPEYLIQAKQVTIPEGVDSTTISFDLTRWIHLASLGFHSADHHIHAAGCSHYEMPQEGVNPQAMWRQILGEDLNIGSSLAWGPSWYHQKTFFTGKDESLSNTRNRLRNDVEISGFPSSDSGHLVLLRLKEDDYPGTKKIQDWPTWTLPIMQWAKAQGGAVGYAHSGWGLEPVTPTKALPYYEMPKMDGIGANEFIVTVTQNVVDFYSAGDTPPTWELTMWYHSLNSGFRPKLSGETDFPCIFDERVGLARSYFKTDGPLSYDGFVEAIKKGRAYVSEGHAHLMNFAVNGQEVGINNSQLTFTGRQTVTISATAAAYLPERQDSLGAAIARRDPTQQPYWHIERARVGTSRKVAVELIVNGFPVDTAEIVADGKLTDVRFSYPISRSSWVALRVYPGAHTNPVFIEIGGKPIAEPKSIDWCLKAVDQCWRQKAKHISAIEKPAAEKAYEAARQVYRQRLQAAGQK</sequence>
<evidence type="ECO:0000313" key="1">
    <source>
        <dbReference type="EMBL" id="MBO0931622.1"/>
    </source>
</evidence>
<organism evidence="1 2">
    <name type="scientific">Fibrella aquatilis</name>
    <dbReference type="NCBI Taxonomy" id="2817059"/>
    <lineage>
        <taxon>Bacteria</taxon>
        <taxon>Pseudomonadati</taxon>
        <taxon>Bacteroidota</taxon>
        <taxon>Cytophagia</taxon>
        <taxon>Cytophagales</taxon>
        <taxon>Spirosomataceae</taxon>
        <taxon>Fibrella</taxon>
    </lineage>
</organism>
<protein>
    <submittedName>
        <fullName evidence="1">CehA/McbA family metallohydrolase</fullName>
    </submittedName>
</protein>
<evidence type="ECO:0000313" key="2">
    <source>
        <dbReference type="Proteomes" id="UP000664795"/>
    </source>
</evidence>
<reference evidence="1 2" key="1">
    <citation type="submission" date="2021-03" db="EMBL/GenBank/DDBJ databases">
        <title>Fibrella sp. HMF5036 genome sequencing and assembly.</title>
        <authorList>
            <person name="Kang H."/>
            <person name="Kim H."/>
            <person name="Bae S."/>
            <person name="Joh K."/>
        </authorList>
    </citation>
    <scope>NUCLEOTIDE SEQUENCE [LARGE SCALE GENOMIC DNA]</scope>
    <source>
        <strain evidence="1 2">HMF5036</strain>
    </source>
</reference>
<keyword evidence="2" id="KW-1185">Reference proteome</keyword>
<dbReference type="Proteomes" id="UP000664795">
    <property type="component" value="Unassembled WGS sequence"/>
</dbReference>
<dbReference type="EMBL" id="JAFMYU010000007">
    <property type="protein sequence ID" value="MBO0931622.1"/>
    <property type="molecule type" value="Genomic_DNA"/>
</dbReference>
<dbReference type="NCBIfam" id="NF038032">
    <property type="entry name" value="CehA_McbA_metalo"/>
    <property type="match status" value="1"/>
</dbReference>
<dbReference type="AlphaFoldDB" id="A0A939G7K4"/>
<comment type="caution">
    <text evidence="1">The sequence shown here is derived from an EMBL/GenBank/DDBJ whole genome shotgun (WGS) entry which is preliminary data.</text>
</comment>
<gene>
    <name evidence="1" type="ORF">J2I48_11485</name>
</gene>